<name>A0A2P6FCC5_9MOLU</name>
<comment type="caution">
    <text evidence="1">The sequence shown here is derived from an EMBL/GenBank/DDBJ whole genome shotgun (WGS) entry which is preliminary data.</text>
</comment>
<protein>
    <submittedName>
        <fullName evidence="1">Uncharacterized protein</fullName>
    </submittedName>
</protein>
<evidence type="ECO:0000313" key="1">
    <source>
        <dbReference type="EMBL" id="PQM31123.1"/>
    </source>
</evidence>
<evidence type="ECO:0000313" key="2">
    <source>
        <dbReference type="Proteomes" id="UP000031565"/>
    </source>
</evidence>
<keyword evidence="2" id="KW-1185">Reference proteome</keyword>
<dbReference type="STRING" id="2138.SMSRO_v1c08910"/>
<dbReference type="PROSITE" id="PS51257">
    <property type="entry name" value="PROKAR_LIPOPROTEIN"/>
    <property type="match status" value="1"/>
</dbReference>
<proteinExistence type="predicted"/>
<dbReference type="EMBL" id="JTLV02000001">
    <property type="protein sequence ID" value="PQM31123.1"/>
    <property type="molecule type" value="Genomic_DNA"/>
</dbReference>
<organism evidence="1 2">
    <name type="scientific">Spiroplasma poulsonii</name>
    <dbReference type="NCBI Taxonomy" id="2138"/>
    <lineage>
        <taxon>Bacteria</taxon>
        <taxon>Bacillati</taxon>
        <taxon>Mycoplasmatota</taxon>
        <taxon>Mollicutes</taxon>
        <taxon>Entomoplasmatales</taxon>
        <taxon>Spiroplasmataceae</taxon>
        <taxon>Spiroplasma</taxon>
    </lineage>
</organism>
<gene>
    <name evidence="1" type="ORF">SMSRO_SF009260</name>
</gene>
<sequence length="92" mass="9352">MIVFKSKLEVELSAVPFSTFAFGTGCSGATATEATFSVFIFGAGCSEPCATVATYSTFAFGTDCSGAAATEATFSPVRSGPTDALVVDPSER</sequence>
<dbReference type="AlphaFoldDB" id="A0A2P6FCC5"/>
<dbReference type="Proteomes" id="UP000031565">
    <property type="component" value="Unassembled WGS sequence"/>
</dbReference>
<accession>A0A2P6FCC5</accession>
<reference evidence="1 2" key="1">
    <citation type="journal article" date="2015" name="MBio">
        <title>Genome sequence of the Drosophila melanogaster male-killing Spiroplasma strain MSRO endosymbiont.</title>
        <authorList>
            <person name="Paredes J.C."/>
            <person name="Herren J.K."/>
            <person name="Schupfer F."/>
            <person name="Marin R."/>
            <person name="Claverol S."/>
            <person name="Kuo C.H."/>
            <person name="Lemaitre B."/>
            <person name="Beven L."/>
        </authorList>
    </citation>
    <scope>NUCLEOTIDE SEQUENCE [LARGE SCALE GENOMIC DNA]</scope>
    <source>
        <strain evidence="1 2">MSRO</strain>
    </source>
</reference>